<organism evidence="2 3">
    <name type="scientific">Branchiostoma belcheri</name>
    <name type="common">Amphioxus</name>
    <dbReference type="NCBI Taxonomy" id="7741"/>
    <lineage>
        <taxon>Eukaryota</taxon>
        <taxon>Metazoa</taxon>
        <taxon>Chordata</taxon>
        <taxon>Cephalochordata</taxon>
        <taxon>Leptocardii</taxon>
        <taxon>Amphioxiformes</taxon>
        <taxon>Branchiostomatidae</taxon>
        <taxon>Branchiostoma</taxon>
    </lineage>
</organism>
<proteinExistence type="predicted"/>
<dbReference type="KEGG" id="bbel:109480649"/>
<dbReference type="GeneID" id="109480649"/>
<dbReference type="Proteomes" id="UP000515135">
    <property type="component" value="Unplaced"/>
</dbReference>
<dbReference type="RefSeq" id="XP_019638439.1">
    <property type="nucleotide sequence ID" value="XM_019782880.1"/>
</dbReference>
<keyword evidence="2" id="KW-1185">Reference proteome</keyword>
<protein>
    <submittedName>
        <fullName evidence="3">Uncharacterized protein LOC109480649</fullName>
    </submittedName>
</protein>
<accession>A0A6P4ZWQ5</accession>
<dbReference type="AlphaFoldDB" id="A0A6P4ZWQ5"/>
<feature type="region of interest" description="Disordered" evidence="1">
    <location>
        <begin position="237"/>
        <end position="276"/>
    </location>
</feature>
<reference evidence="3" key="1">
    <citation type="submission" date="2025-08" db="UniProtKB">
        <authorList>
            <consortium name="RefSeq"/>
        </authorList>
    </citation>
    <scope>IDENTIFICATION</scope>
    <source>
        <tissue evidence="3">Gonad</tissue>
    </source>
</reference>
<feature type="compositionally biased region" description="Polar residues" evidence="1">
    <location>
        <begin position="244"/>
        <end position="254"/>
    </location>
</feature>
<evidence type="ECO:0000313" key="2">
    <source>
        <dbReference type="Proteomes" id="UP000515135"/>
    </source>
</evidence>
<sequence>MTEKSPAVATSKQSSIVEVDLADLTWESFQTSENVRDGCLVGDHQEPCQDVETATTQQPFHVLVSSRPPYKLAFTDGEKADATRRRRMLNGYVQECFIADSVYETECDSELEWDNYFTTYTDDFDAETISTAAEIHGKSKNSASRQKGHHPSIVSPMYLTLPPPELIYLELLKMDRQSPVLQNSSSVSDMCSGTFGQHTPSIGGTSSAIGNTSSQIVQPVRDDIVTTQKCYSHVRQRSGDIQKQEIGSQESVNADDNACEDNEPPSQETVTGRRDGTGFSLQNVAVQTSTDLTGRLVYKLTCYTVKTTKKVVRLLWWLG</sequence>
<dbReference type="OrthoDB" id="10315438at2759"/>
<evidence type="ECO:0000256" key="1">
    <source>
        <dbReference type="SAM" id="MobiDB-lite"/>
    </source>
</evidence>
<gene>
    <name evidence="3" type="primary">LOC109480649</name>
</gene>
<name>A0A6P4ZWQ5_BRABE</name>
<evidence type="ECO:0000313" key="3">
    <source>
        <dbReference type="RefSeq" id="XP_019638439.1"/>
    </source>
</evidence>